<sequence length="83" mass="9592">MHAPASPWLDEWPGLVAKLRYQAFFLTGFRKILRGLGFMVKADIREMPVEDECIPSDMIGRDIPNCWQKLLFQGQLQYGLCPH</sequence>
<evidence type="ECO:0008006" key="3">
    <source>
        <dbReference type="Google" id="ProtNLM"/>
    </source>
</evidence>
<gene>
    <name evidence="1" type="ORF">GCM10011363_45210</name>
</gene>
<reference evidence="2" key="1">
    <citation type="journal article" date="2019" name="Int. J. Syst. Evol. Microbiol.">
        <title>The Global Catalogue of Microorganisms (GCM) 10K type strain sequencing project: providing services to taxonomists for standard genome sequencing and annotation.</title>
        <authorList>
            <consortium name="The Broad Institute Genomics Platform"/>
            <consortium name="The Broad Institute Genome Sequencing Center for Infectious Disease"/>
            <person name="Wu L."/>
            <person name="Ma J."/>
        </authorList>
    </citation>
    <scope>NUCLEOTIDE SEQUENCE [LARGE SCALE GENOMIC DNA]</scope>
    <source>
        <strain evidence="2">CGMCC 1.12478</strain>
    </source>
</reference>
<keyword evidence="2" id="KW-1185">Reference proteome</keyword>
<name>A0ABQ1LEU9_9RHOB</name>
<organism evidence="1 2">
    <name type="scientific">Marivita lacus</name>
    <dbReference type="NCBI Taxonomy" id="1323742"/>
    <lineage>
        <taxon>Bacteria</taxon>
        <taxon>Pseudomonadati</taxon>
        <taxon>Pseudomonadota</taxon>
        <taxon>Alphaproteobacteria</taxon>
        <taxon>Rhodobacterales</taxon>
        <taxon>Roseobacteraceae</taxon>
        <taxon>Marivita</taxon>
    </lineage>
</organism>
<proteinExistence type="predicted"/>
<dbReference type="Proteomes" id="UP000645462">
    <property type="component" value="Unassembled WGS sequence"/>
</dbReference>
<protein>
    <recommendedName>
        <fullName evidence="3">Transposase DDE domain-containing protein</fullName>
    </recommendedName>
</protein>
<comment type="caution">
    <text evidence="1">The sequence shown here is derived from an EMBL/GenBank/DDBJ whole genome shotgun (WGS) entry which is preliminary data.</text>
</comment>
<dbReference type="EMBL" id="BMFC01000029">
    <property type="protein sequence ID" value="GGC23660.1"/>
    <property type="molecule type" value="Genomic_DNA"/>
</dbReference>
<evidence type="ECO:0000313" key="1">
    <source>
        <dbReference type="EMBL" id="GGC23660.1"/>
    </source>
</evidence>
<evidence type="ECO:0000313" key="2">
    <source>
        <dbReference type="Proteomes" id="UP000645462"/>
    </source>
</evidence>
<accession>A0ABQ1LEU9</accession>